<comment type="caution">
    <text evidence="3">The sequence shown here is derived from an EMBL/GenBank/DDBJ whole genome shotgun (WGS) entry which is preliminary data.</text>
</comment>
<evidence type="ECO:0000259" key="2">
    <source>
        <dbReference type="Pfam" id="PF02481"/>
    </source>
</evidence>
<dbReference type="PANTHER" id="PTHR43022:SF1">
    <property type="entry name" value="PROTEIN SMF"/>
    <property type="match status" value="1"/>
</dbReference>
<reference evidence="3" key="2">
    <citation type="journal article" date="2021" name="PeerJ">
        <title>Extensive microbial diversity within the chicken gut microbiome revealed by metagenomics and culture.</title>
        <authorList>
            <person name="Gilroy R."/>
            <person name="Ravi A."/>
            <person name="Getino M."/>
            <person name="Pursley I."/>
            <person name="Horton D.L."/>
            <person name="Alikhan N.F."/>
            <person name="Baker D."/>
            <person name="Gharbi K."/>
            <person name="Hall N."/>
            <person name="Watson M."/>
            <person name="Adriaenssens E.M."/>
            <person name="Foster-Nyarko E."/>
            <person name="Jarju S."/>
            <person name="Secka A."/>
            <person name="Antonio M."/>
            <person name="Oren A."/>
            <person name="Chaudhuri R.R."/>
            <person name="La Ragione R."/>
            <person name="Hildebrand F."/>
            <person name="Pallen M.J."/>
        </authorList>
    </citation>
    <scope>NUCLEOTIDE SEQUENCE</scope>
    <source>
        <strain evidence="3">18911</strain>
    </source>
</reference>
<organism evidence="3 4">
    <name type="scientific">Candidatus Stercoripulliclostridium merdigallinarum</name>
    <dbReference type="NCBI Taxonomy" id="2840951"/>
    <lineage>
        <taxon>Bacteria</taxon>
        <taxon>Bacillati</taxon>
        <taxon>Bacillota</taxon>
        <taxon>Clostridia</taxon>
        <taxon>Eubacteriales</taxon>
        <taxon>Candidatus Stercoripulliclostridium</taxon>
    </lineage>
</organism>
<evidence type="ECO:0000256" key="1">
    <source>
        <dbReference type="ARBA" id="ARBA00006525"/>
    </source>
</evidence>
<name>A0A9D1MH58_9FIRM</name>
<comment type="similarity">
    <text evidence="1">Belongs to the DprA/Smf family.</text>
</comment>
<dbReference type="Proteomes" id="UP000824094">
    <property type="component" value="Unassembled WGS sequence"/>
</dbReference>
<evidence type="ECO:0000313" key="3">
    <source>
        <dbReference type="EMBL" id="HIU60027.1"/>
    </source>
</evidence>
<accession>A0A9D1MH58</accession>
<gene>
    <name evidence="3" type="primary">dprA</name>
    <name evidence="3" type="ORF">IAB05_01405</name>
</gene>
<evidence type="ECO:0000313" key="4">
    <source>
        <dbReference type="Proteomes" id="UP000824094"/>
    </source>
</evidence>
<sequence length="367" mass="39964">MRSDRENQLRTMIWLQIGASLSRQALAALAISKVDIAAIYADPERVRSLQNGVLIEQTAQKIAESVPDENAIDKVVKLMYSKGIQAIFYGDAEYPETLMKIDVPPAVLYAIGDVKLMKTLCVAVVGSRSVSHDGERATEMFTEALVRHSVTVVSGLALGIDAKAHLTALNNGGKTIAVLGNGVDRPYPSQNRFIYEEILKKDGLILSEYCPGTVALPYYFPERNRIVSGLSRAVVVPEASSLKSGSLITANYALEQGKDLYIVPHSIFNRNGKGGNEYLEKLQGAIAISPETVITGLGLKYKSKAEPKIALDRTQKLIIERLRKGKASFEELMMITGSKVGELNATLATMEILGLIYKAENNSYGAN</sequence>
<protein>
    <submittedName>
        <fullName evidence="3">DNA-protecting protein DprA</fullName>
    </submittedName>
</protein>
<reference evidence="3" key="1">
    <citation type="submission" date="2020-10" db="EMBL/GenBank/DDBJ databases">
        <authorList>
            <person name="Gilroy R."/>
        </authorList>
    </citation>
    <scope>NUCLEOTIDE SEQUENCE</scope>
    <source>
        <strain evidence="3">18911</strain>
    </source>
</reference>
<dbReference type="InterPro" id="IPR057666">
    <property type="entry name" value="DrpA_SLOG"/>
</dbReference>
<proteinExistence type="inferred from homology"/>
<dbReference type="NCBIfam" id="TIGR00732">
    <property type="entry name" value="dprA"/>
    <property type="match status" value="1"/>
</dbReference>
<dbReference type="SUPFAM" id="SSF102405">
    <property type="entry name" value="MCP/YpsA-like"/>
    <property type="match status" value="1"/>
</dbReference>
<dbReference type="Gene3D" id="3.40.50.450">
    <property type="match status" value="1"/>
</dbReference>
<dbReference type="GO" id="GO:0009294">
    <property type="term" value="P:DNA-mediated transformation"/>
    <property type="evidence" value="ECO:0007669"/>
    <property type="project" value="InterPro"/>
</dbReference>
<dbReference type="Pfam" id="PF02481">
    <property type="entry name" value="DNA_processg_A"/>
    <property type="match status" value="1"/>
</dbReference>
<dbReference type="AlphaFoldDB" id="A0A9D1MH58"/>
<feature type="domain" description="Smf/DprA SLOG" evidence="2">
    <location>
        <begin position="86"/>
        <end position="282"/>
    </location>
</feature>
<dbReference type="EMBL" id="DVNF01000046">
    <property type="protein sequence ID" value="HIU60027.1"/>
    <property type="molecule type" value="Genomic_DNA"/>
</dbReference>
<dbReference type="InterPro" id="IPR003488">
    <property type="entry name" value="DprA"/>
</dbReference>
<dbReference type="PANTHER" id="PTHR43022">
    <property type="entry name" value="PROTEIN SMF"/>
    <property type="match status" value="1"/>
</dbReference>